<comment type="caution">
    <text evidence="3">The sequence shown here is derived from an EMBL/GenBank/DDBJ whole genome shotgun (WGS) entry which is preliminary data.</text>
</comment>
<proteinExistence type="predicted"/>
<dbReference type="InterPro" id="IPR052897">
    <property type="entry name" value="Sec-Metab_Biosynth_Hydrolase"/>
</dbReference>
<name>A0A4U3LM24_9ACTN</name>
<dbReference type="AlphaFoldDB" id="A0A4U3LM24"/>
<evidence type="ECO:0000313" key="4">
    <source>
        <dbReference type="Proteomes" id="UP000305836"/>
    </source>
</evidence>
<evidence type="ECO:0000313" key="3">
    <source>
        <dbReference type="EMBL" id="TKK76592.1"/>
    </source>
</evidence>
<evidence type="ECO:0000259" key="2">
    <source>
        <dbReference type="Pfam" id="PF12697"/>
    </source>
</evidence>
<accession>A0A4U3LM24</accession>
<dbReference type="InterPro" id="IPR000073">
    <property type="entry name" value="AB_hydrolase_1"/>
</dbReference>
<keyword evidence="3" id="KW-0378">Hydrolase</keyword>
<reference evidence="3 4" key="1">
    <citation type="submission" date="2019-04" db="EMBL/GenBank/DDBJ databases">
        <title>Kribbella sp. NEAU-THZ 27 nov., a novel actinomycete isolated from soil.</title>
        <authorList>
            <person name="Duan L."/>
        </authorList>
    </citation>
    <scope>NUCLEOTIDE SEQUENCE [LARGE SCALE GENOMIC DNA]</scope>
    <source>
        <strain evidence="4">NEAU-THZ27</strain>
    </source>
</reference>
<sequence length="280" mass="28492">MRTSKKSLPLAVAALTAGVLALGVGSASASSAQTMQNDAQPKPTIVLVHGAWADGSSWSAVTSKLQNAGYTVDVEANPLRGLATDAQYLRDLLATIPGPVVLVGHSYGGMVTTSAATGNPNVKALVYVDAFIPDQGDSLGALAAAQPGSELDPNSSINTVPIHDAGGNVINADVYIKPSQFAGLFAGGIPARQAAVLAAAQRPLTATTLSETLAGVPAWKTIPSWDVIGTADKVLPPAEQQIMAHRAGAHITKVDAPHLSMISDPDAVTGVIVDAARATR</sequence>
<keyword evidence="4" id="KW-1185">Reference proteome</keyword>
<dbReference type="Pfam" id="PF12697">
    <property type="entry name" value="Abhydrolase_6"/>
    <property type="match status" value="1"/>
</dbReference>
<dbReference type="Gene3D" id="3.40.50.1820">
    <property type="entry name" value="alpha/beta hydrolase"/>
    <property type="match status" value="1"/>
</dbReference>
<dbReference type="PANTHER" id="PTHR37017:SF11">
    <property type="entry name" value="ESTERASE_LIPASE_THIOESTERASE DOMAIN-CONTAINING PROTEIN"/>
    <property type="match status" value="1"/>
</dbReference>
<feature type="domain" description="AB hydrolase-1" evidence="2">
    <location>
        <begin position="45"/>
        <end position="268"/>
    </location>
</feature>
<dbReference type="SUPFAM" id="SSF53474">
    <property type="entry name" value="alpha/beta-Hydrolases"/>
    <property type="match status" value="1"/>
</dbReference>
<evidence type="ECO:0000256" key="1">
    <source>
        <dbReference type="SAM" id="SignalP"/>
    </source>
</evidence>
<gene>
    <name evidence="3" type="ORF">FDA38_29965</name>
</gene>
<dbReference type="OrthoDB" id="64996at2"/>
<protein>
    <submittedName>
        <fullName evidence="3">Alpha/beta hydrolase</fullName>
    </submittedName>
</protein>
<dbReference type="EMBL" id="SZPZ01000004">
    <property type="protein sequence ID" value="TKK76592.1"/>
    <property type="molecule type" value="Genomic_DNA"/>
</dbReference>
<dbReference type="RefSeq" id="WP_137257459.1">
    <property type="nucleotide sequence ID" value="NZ_JBHSPQ010000003.1"/>
</dbReference>
<keyword evidence="1" id="KW-0732">Signal</keyword>
<organism evidence="3 4">
    <name type="scientific">Kribbella jiaozuonensis</name>
    <dbReference type="NCBI Taxonomy" id="2575441"/>
    <lineage>
        <taxon>Bacteria</taxon>
        <taxon>Bacillati</taxon>
        <taxon>Actinomycetota</taxon>
        <taxon>Actinomycetes</taxon>
        <taxon>Propionibacteriales</taxon>
        <taxon>Kribbellaceae</taxon>
        <taxon>Kribbella</taxon>
    </lineage>
</organism>
<dbReference type="GO" id="GO:0016787">
    <property type="term" value="F:hydrolase activity"/>
    <property type="evidence" value="ECO:0007669"/>
    <property type="project" value="UniProtKB-KW"/>
</dbReference>
<dbReference type="Proteomes" id="UP000305836">
    <property type="component" value="Unassembled WGS sequence"/>
</dbReference>
<feature type="signal peptide" evidence="1">
    <location>
        <begin position="1"/>
        <end position="21"/>
    </location>
</feature>
<dbReference type="PANTHER" id="PTHR37017">
    <property type="entry name" value="AB HYDROLASE-1 DOMAIN-CONTAINING PROTEIN-RELATED"/>
    <property type="match status" value="1"/>
</dbReference>
<dbReference type="InterPro" id="IPR029058">
    <property type="entry name" value="AB_hydrolase_fold"/>
</dbReference>
<feature type="chain" id="PRO_5039093464" evidence="1">
    <location>
        <begin position="22"/>
        <end position="280"/>
    </location>
</feature>